<proteinExistence type="inferred from homology"/>
<evidence type="ECO:0000313" key="4">
    <source>
        <dbReference type="Proteomes" id="UP001208534"/>
    </source>
</evidence>
<name>A0AAW5REU1_ACIJU</name>
<organism evidence="3 4">
    <name type="scientific">Acinetobacter junii</name>
    <dbReference type="NCBI Taxonomy" id="40215"/>
    <lineage>
        <taxon>Bacteria</taxon>
        <taxon>Pseudomonadati</taxon>
        <taxon>Pseudomonadota</taxon>
        <taxon>Gammaproteobacteria</taxon>
        <taxon>Moraxellales</taxon>
        <taxon>Moraxellaceae</taxon>
        <taxon>Acinetobacter</taxon>
    </lineage>
</organism>
<protein>
    <submittedName>
        <fullName evidence="3">Lytic transglycosylase domain-containing protein</fullName>
    </submittedName>
</protein>
<dbReference type="Pfam" id="PF01464">
    <property type="entry name" value="SLT"/>
    <property type="match status" value="1"/>
</dbReference>
<gene>
    <name evidence="3" type="ORF">KTH64_16235</name>
</gene>
<evidence type="ECO:0000313" key="3">
    <source>
        <dbReference type="EMBL" id="MCU4398454.1"/>
    </source>
</evidence>
<dbReference type="PANTHER" id="PTHR37423">
    <property type="entry name" value="SOLUBLE LYTIC MUREIN TRANSGLYCOSYLASE-RELATED"/>
    <property type="match status" value="1"/>
</dbReference>
<dbReference type="SUPFAM" id="SSF53955">
    <property type="entry name" value="Lysozyme-like"/>
    <property type="match status" value="1"/>
</dbReference>
<evidence type="ECO:0000259" key="2">
    <source>
        <dbReference type="Pfam" id="PF01464"/>
    </source>
</evidence>
<dbReference type="PROSITE" id="PS51257">
    <property type="entry name" value="PROKAR_LIPOPROTEIN"/>
    <property type="match status" value="1"/>
</dbReference>
<dbReference type="RefSeq" id="WP_125297278.1">
    <property type="nucleotide sequence ID" value="NZ_CP078018.1"/>
</dbReference>
<evidence type="ECO:0000256" key="1">
    <source>
        <dbReference type="ARBA" id="ARBA00007734"/>
    </source>
</evidence>
<sequence>MITRYRFSFTQFQNKCLKLSFIVISAYFIVACTTTKSPTINHSQQFSQGIQTAFSVHPTTANRVAPMILQSAESYNISPHLLAALIRQESSYIANARSSADAVGLTQVRPKFWQQTCSGNLYDEQININCGAYILAKYYQATGDWFKALGYYNVGPTGYKRSLYMRNQAHRYANSVKRHEQALKEAYDYIMYAYTYISCGD</sequence>
<dbReference type="InterPro" id="IPR008258">
    <property type="entry name" value="Transglycosylase_SLT_dom_1"/>
</dbReference>
<dbReference type="Gene3D" id="1.10.530.10">
    <property type="match status" value="1"/>
</dbReference>
<dbReference type="EMBL" id="JAHPRE010000094">
    <property type="protein sequence ID" value="MCU4398454.1"/>
    <property type="molecule type" value="Genomic_DNA"/>
</dbReference>
<dbReference type="InterPro" id="IPR023346">
    <property type="entry name" value="Lysozyme-like_dom_sf"/>
</dbReference>
<reference evidence="3" key="1">
    <citation type="submission" date="2021-06" db="EMBL/GenBank/DDBJ databases">
        <title>Propagation of a rapidly emergent carbapenem-resistant Acinetobacter baumannii lineage by various extra-hospital transmission networks.</title>
        <authorList>
            <person name="Calix J."/>
        </authorList>
    </citation>
    <scope>NUCLEOTIDE SEQUENCE</scope>
    <source>
        <strain evidence="3">WU_MDCI_Aw63</strain>
    </source>
</reference>
<feature type="domain" description="Transglycosylase SLT" evidence="2">
    <location>
        <begin position="67"/>
        <end position="163"/>
    </location>
</feature>
<dbReference type="Proteomes" id="UP001208534">
    <property type="component" value="Unassembled WGS sequence"/>
</dbReference>
<dbReference type="CDD" id="cd00254">
    <property type="entry name" value="LT-like"/>
    <property type="match status" value="1"/>
</dbReference>
<dbReference type="PANTHER" id="PTHR37423:SF2">
    <property type="entry name" value="MEMBRANE-BOUND LYTIC MUREIN TRANSGLYCOSYLASE C"/>
    <property type="match status" value="1"/>
</dbReference>
<comment type="caution">
    <text evidence="3">The sequence shown here is derived from an EMBL/GenBank/DDBJ whole genome shotgun (WGS) entry which is preliminary data.</text>
</comment>
<accession>A0AAW5REU1</accession>
<dbReference type="AlphaFoldDB" id="A0AAW5REU1"/>
<comment type="similarity">
    <text evidence="1">Belongs to the transglycosylase Slt family.</text>
</comment>